<sequence length="172" mass="19690">MDLIFGISPSVESNCIVPVQMKWPREPGGAVDLITYYKLWSHNVVGDTDVQKGEGMELDQLLQNASHLRERNACIYPFDLDLLRDAFHMRETTPVNQPFTEKGIPTATAKLKSDFKDREKGHRKHKDQHSDKDSKKKIHCHTVTRTTHVLVLHFEVQDLLVDFNVSQGTVQN</sequence>
<dbReference type="PANTHER" id="PTHR22536:SF3">
    <property type="entry name" value="MEDIATOR OF RNA POLYMERASE II TRANSCRIPTION SUBUNIT 19B"/>
    <property type="match status" value="1"/>
</dbReference>
<proteinExistence type="predicted"/>
<accession>A0A978VZS4</accession>
<evidence type="ECO:0000313" key="7">
    <source>
        <dbReference type="Proteomes" id="UP000813462"/>
    </source>
</evidence>
<comment type="caution">
    <text evidence="6">The sequence shown here is derived from an EMBL/GenBank/DDBJ whole genome shotgun (WGS) entry which is preliminary data.</text>
</comment>
<keyword evidence="2" id="KW-0805">Transcription regulation</keyword>
<dbReference type="Proteomes" id="UP000813462">
    <property type="component" value="Unassembled WGS sequence"/>
</dbReference>
<dbReference type="PANTHER" id="PTHR22536">
    <property type="entry name" value="LUNG CANCER METASTASIS-RELATED LCMR1 PROTEIN"/>
    <property type="match status" value="1"/>
</dbReference>
<dbReference type="InterPro" id="IPR019403">
    <property type="entry name" value="Mediator_Med19_met"/>
</dbReference>
<organism evidence="6 7">
    <name type="scientific">Ziziphus jujuba var. spinosa</name>
    <dbReference type="NCBI Taxonomy" id="714518"/>
    <lineage>
        <taxon>Eukaryota</taxon>
        <taxon>Viridiplantae</taxon>
        <taxon>Streptophyta</taxon>
        <taxon>Embryophyta</taxon>
        <taxon>Tracheophyta</taxon>
        <taxon>Spermatophyta</taxon>
        <taxon>Magnoliopsida</taxon>
        <taxon>eudicotyledons</taxon>
        <taxon>Gunneridae</taxon>
        <taxon>Pentapetalae</taxon>
        <taxon>rosids</taxon>
        <taxon>fabids</taxon>
        <taxon>Rosales</taxon>
        <taxon>Rhamnaceae</taxon>
        <taxon>Paliureae</taxon>
        <taxon>Ziziphus</taxon>
    </lineage>
</organism>
<evidence type="ECO:0000256" key="5">
    <source>
        <dbReference type="SAM" id="MobiDB-lite"/>
    </source>
</evidence>
<protein>
    <submittedName>
        <fullName evidence="6">Uncharacterized protein</fullName>
    </submittedName>
</protein>
<name>A0A978VZS4_ZIZJJ</name>
<dbReference type="GO" id="GO:0016592">
    <property type="term" value="C:mediator complex"/>
    <property type="evidence" value="ECO:0007669"/>
    <property type="project" value="InterPro"/>
</dbReference>
<dbReference type="GO" id="GO:0003712">
    <property type="term" value="F:transcription coregulator activity"/>
    <property type="evidence" value="ECO:0007669"/>
    <property type="project" value="InterPro"/>
</dbReference>
<dbReference type="AlphaFoldDB" id="A0A978VZS4"/>
<dbReference type="EMBL" id="JAEACU010000001">
    <property type="protein sequence ID" value="KAH7545208.1"/>
    <property type="molecule type" value="Genomic_DNA"/>
</dbReference>
<evidence type="ECO:0000313" key="6">
    <source>
        <dbReference type="EMBL" id="KAH7545208.1"/>
    </source>
</evidence>
<evidence type="ECO:0000256" key="3">
    <source>
        <dbReference type="ARBA" id="ARBA00023163"/>
    </source>
</evidence>
<evidence type="ECO:0000256" key="2">
    <source>
        <dbReference type="ARBA" id="ARBA00023015"/>
    </source>
</evidence>
<evidence type="ECO:0000256" key="4">
    <source>
        <dbReference type="ARBA" id="ARBA00023242"/>
    </source>
</evidence>
<dbReference type="GO" id="GO:0045944">
    <property type="term" value="P:positive regulation of transcription by RNA polymerase II"/>
    <property type="evidence" value="ECO:0007669"/>
    <property type="project" value="TreeGrafter"/>
</dbReference>
<gene>
    <name evidence="6" type="ORF">FEM48_Zijuj01G0069400</name>
</gene>
<comment type="subcellular location">
    <subcellularLocation>
        <location evidence="1">Nucleus</location>
    </subcellularLocation>
</comment>
<evidence type="ECO:0000256" key="1">
    <source>
        <dbReference type="ARBA" id="ARBA00004123"/>
    </source>
</evidence>
<feature type="region of interest" description="Disordered" evidence="5">
    <location>
        <begin position="112"/>
        <end position="139"/>
    </location>
</feature>
<keyword evidence="4" id="KW-0539">Nucleus</keyword>
<reference evidence="6" key="1">
    <citation type="journal article" date="2021" name="Front. Plant Sci.">
        <title>Chromosome-Scale Genome Assembly for Chinese Sour Jujube and Insights Into Its Genome Evolution and Domestication Signature.</title>
        <authorList>
            <person name="Shen L.-Y."/>
            <person name="Luo H."/>
            <person name="Wang X.-L."/>
            <person name="Wang X.-M."/>
            <person name="Qiu X.-J."/>
            <person name="Liu H."/>
            <person name="Zhou S.-S."/>
            <person name="Jia K.-H."/>
            <person name="Nie S."/>
            <person name="Bao Y.-T."/>
            <person name="Zhang R.-G."/>
            <person name="Yun Q.-Z."/>
            <person name="Chai Y.-H."/>
            <person name="Lu J.-Y."/>
            <person name="Li Y."/>
            <person name="Zhao S.-W."/>
            <person name="Mao J.-F."/>
            <person name="Jia S.-G."/>
            <person name="Mao Y.-M."/>
        </authorList>
    </citation>
    <scope>NUCLEOTIDE SEQUENCE</scope>
    <source>
        <strain evidence="6">AT0</strain>
        <tissue evidence="6">Leaf</tissue>
    </source>
</reference>
<keyword evidence="3" id="KW-0804">Transcription</keyword>